<evidence type="ECO:0000256" key="2">
    <source>
        <dbReference type="ARBA" id="ARBA00022980"/>
    </source>
</evidence>
<dbReference type="InterPro" id="IPR001790">
    <property type="entry name" value="Ribosomal_uL10"/>
</dbReference>
<keyword evidence="5" id="KW-0694">RNA-binding</keyword>
<dbReference type="NCBIfam" id="NF000955">
    <property type="entry name" value="PRK00099.1-1"/>
    <property type="match status" value="1"/>
</dbReference>
<keyword evidence="5" id="KW-0699">rRNA-binding</keyword>
<accession>A0A1G2AA92</accession>
<dbReference type="Gene3D" id="3.30.70.1730">
    <property type="match status" value="1"/>
</dbReference>
<organism evidence="6 7">
    <name type="scientific">Candidatus Jacksonbacteria bacterium RIFCSPLOWO2_02_FULL_44_20</name>
    <dbReference type="NCBI Taxonomy" id="1798460"/>
    <lineage>
        <taxon>Bacteria</taxon>
        <taxon>Candidatus Jacksoniibacteriota</taxon>
    </lineage>
</organism>
<comment type="function">
    <text evidence="5">Forms part of the ribosomal stalk, playing a central role in the interaction of the ribosome with GTP-bound translation factors.</text>
</comment>
<keyword evidence="2 5" id="KW-0689">Ribosomal protein</keyword>
<dbReference type="GO" id="GO:0006412">
    <property type="term" value="P:translation"/>
    <property type="evidence" value="ECO:0007669"/>
    <property type="project" value="UniProtKB-UniRule"/>
</dbReference>
<dbReference type="CDD" id="cd05797">
    <property type="entry name" value="Ribosomal_L10"/>
    <property type="match status" value="1"/>
</dbReference>
<name>A0A1G2AA92_9BACT</name>
<evidence type="ECO:0000313" key="6">
    <source>
        <dbReference type="EMBL" id="OGY73585.1"/>
    </source>
</evidence>
<dbReference type="PANTHER" id="PTHR11560">
    <property type="entry name" value="39S RIBOSOMAL PROTEIN L10, MITOCHONDRIAL"/>
    <property type="match status" value="1"/>
</dbReference>
<keyword evidence="3 5" id="KW-0687">Ribonucleoprotein</keyword>
<evidence type="ECO:0000313" key="7">
    <source>
        <dbReference type="Proteomes" id="UP000178315"/>
    </source>
</evidence>
<dbReference type="SUPFAM" id="SSF160369">
    <property type="entry name" value="Ribosomal protein L10-like"/>
    <property type="match status" value="1"/>
</dbReference>
<reference evidence="6 7" key="1">
    <citation type="journal article" date="2016" name="Nat. Commun.">
        <title>Thousands of microbial genomes shed light on interconnected biogeochemical processes in an aquifer system.</title>
        <authorList>
            <person name="Anantharaman K."/>
            <person name="Brown C.T."/>
            <person name="Hug L.A."/>
            <person name="Sharon I."/>
            <person name="Castelle C.J."/>
            <person name="Probst A.J."/>
            <person name="Thomas B.C."/>
            <person name="Singh A."/>
            <person name="Wilkins M.J."/>
            <person name="Karaoz U."/>
            <person name="Brodie E.L."/>
            <person name="Williams K.H."/>
            <person name="Hubbard S.S."/>
            <person name="Banfield J.F."/>
        </authorList>
    </citation>
    <scope>NUCLEOTIDE SEQUENCE [LARGE SCALE GENOMIC DNA]</scope>
</reference>
<dbReference type="GO" id="GO:0005840">
    <property type="term" value="C:ribosome"/>
    <property type="evidence" value="ECO:0007669"/>
    <property type="project" value="UniProtKB-KW"/>
</dbReference>
<dbReference type="AlphaFoldDB" id="A0A1G2AA92"/>
<dbReference type="InterPro" id="IPR022973">
    <property type="entry name" value="Ribosomal_uL10_bac"/>
</dbReference>
<dbReference type="InterPro" id="IPR047865">
    <property type="entry name" value="Ribosomal_uL10_bac_type"/>
</dbReference>
<sequence length="171" mass="18902">MAKTKVQKQQALILLEKRLKGAKSTVFATFTRMSISDQEALRMSLKEAGVFFSVFKKTLLEKVLKDMNVSESGIEEWEGNLGVATSDDEIAPAKVFVKSLKAYDGLKVRLGMLDGRIIMDAEIKELASLPSREELMSQLLGVISAPITQFAVVLEANPRNVISVLSQIKKE</sequence>
<evidence type="ECO:0000256" key="1">
    <source>
        <dbReference type="ARBA" id="ARBA00008889"/>
    </source>
</evidence>
<evidence type="ECO:0000256" key="4">
    <source>
        <dbReference type="ARBA" id="ARBA00035202"/>
    </source>
</evidence>
<dbReference type="InterPro" id="IPR043141">
    <property type="entry name" value="Ribosomal_uL10-like_sf"/>
</dbReference>
<dbReference type="GO" id="GO:1990904">
    <property type="term" value="C:ribonucleoprotein complex"/>
    <property type="evidence" value="ECO:0007669"/>
    <property type="project" value="UniProtKB-KW"/>
</dbReference>
<evidence type="ECO:0000256" key="3">
    <source>
        <dbReference type="ARBA" id="ARBA00023274"/>
    </source>
</evidence>
<gene>
    <name evidence="5" type="primary">rplJ</name>
    <name evidence="6" type="ORF">A3H61_01290</name>
</gene>
<comment type="caution">
    <text evidence="6">The sequence shown here is derived from an EMBL/GenBank/DDBJ whole genome shotgun (WGS) entry which is preliminary data.</text>
</comment>
<dbReference type="Proteomes" id="UP000178315">
    <property type="component" value="Unassembled WGS sequence"/>
</dbReference>
<protein>
    <recommendedName>
        <fullName evidence="4 5">Large ribosomal subunit protein uL10</fullName>
    </recommendedName>
</protein>
<evidence type="ECO:0000256" key="5">
    <source>
        <dbReference type="HAMAP-Rule" id="MF_00362"/>
    </source>
</evidence>
<comment type="similarity">
    <text evidence="1 5">Belongs to the universal ribosomal protein uL10 family.</text>
</comment>
<dbReference type="Pfam" id="PF00466">
    <property type="entry name" value="Ribosomal_L10"/>
    <property type="match status" value="1"/>
</dbReference>
<dbReference type="Gene3D" id="6.10.250.290">
    <property type="match status" value="1"/>
</dbReference>
<dbReference type="GO" id="GO:0070180">
    <property type="term" value="F:large ribosomal subunit rRNA binding"/>
    <property type="evidence" value="ECO:0007669"/>
    <property type="project" value="UniProtKB-UniRule"/>
</dbReference>
<comment type="subunit">
    <text evidence="5">Part of the ribosomal stalk of the 50S ribosomal subunit. The N-terminus interacts with L11 and the large rRNA to form the base of the stalk. The C-terminus forms an elongated spine to which L12 dimers bind in a sequential fashion forming a multimeric L10(L12)X complex.</text>
</comment>
<dbReference type="HAMAP" id="MF_00362">
    <property type="entry name" value="Ribosomal_uL10"/>
    <property type="match status" value="1"/>
</dbReference>
<proteinExistence type="inferred from homology"/>
<dbReference type="EMBL" id="MHJU01000010">
    <property type="protein sequence ID" value="OGY73585.1"/>
    <property type="molecule type" value="Genomic_DNA"/>
</dbReference>